<dbReference type="KEGG" id="sgn:SGRA_3865"/>
<organism evidence="1 2">
    <name type="scientific">Saprospira grandis (strain Lewin)</name>
    <dbReference type="NCBI Taxonomy" id="984262"/>
    <lineage>
        <taxon>Bacteria</taxon>
        <taxon>Pseudomonadati</taxon>
        <taxon>Bacteroidota</taxon>
        <taxon>Saprospiria</taxon>
        <taxon>Saprospirales</taxon>
        <taxon>Saprospiraceae</taxon>
        <taxon>Saprospira</taxon>
    </lineage>
</organism>
<keyword evidence="2" id="KW-1185">Reference proteome</keyword>
<evidence type="ECO:0000313" key="1">
    <source>
        <dbReference type="EMBL" id="AFC26581.1"/>
    </source>
</evidence>
<dbReference type="EMBL" id="CP002831">
    <property type="protein sequence ID" value="AFC26581.1"/>
    <property type="molecule type" value="Genomic_DNA"/>
</dbReference>
<dbReference type="AlphaFoldDB" id="H6L621"/>
<gene>
    <name evidence="1" type="ordered locus">SGRA_3865</name>
</gene>
<protein>
    <submittedName>
        <fullName evidence="1">Uncharacterized protein</fullName>
    </submittedName>
</protein>
<accession>H6L621</accession>
<proteinExistence type="predicted"/>
<evidence type="ECO:0000313" key="2">
    <source>
        <dbReference type="Proteomes" id="UP000007519"/>
    </source>
</evidence>
<sequence length="44" mass="5203">MMIFGPLIFPKRNFNPCFFMEVFKPPFKMKCLFVAWGAVEKDIS</sequence>
<dbReference type="HOGENOM" id="CLU_3221881_0_0_10"/>
<reference evidence="1 2" key="1">
    <citation type="journal article" date="2012" name="Stand. Genomic Sci.">
        <title>Complete genome sequencing and analysis of Saprospira grandis str. Lewin, a predatory marine bacterium.</title>
        <authorList>
            <person name="Saw J.H."/>
            <person name="Yuryev A."/>
            <person name="Kanbe M."/>
            <person name="Hou S."/>
            <person name="Young A.G."/>
            <person name="Aizawa S."/>
            <person name="Alam M."/>
        </authorList>
    </citation>
    <scope>NUCLEOTIDE SEQUENCE [LARGE SCALE GENOMIC DNA]</scope>
    <source>
        <strain evidence="1 2">Lewin</strain>
    </source>
</reference>
<name>H6L621_SAPGL</name>
<dbReference type="Proteomes" id="UP000007519">
    <property type="component" value="Chromosome"/>
</dbReference>